<keyword evidence="2" id="KW-1185">Reference proteome</keyword>
<dbReference type="AlphaFoldDB" id="A0A8R1HUJ9"/>
<dbReference type="GO" id="GO:0003676">
    <property type="term" value="F:nucleic acid binding"/>
    <property type="evidence" value="ECO:0007669"/>
    <property type="project" value="InterPro"/>
</dbReference>
<proteinExistence type="predicted"/>
<accession>A0A8R1HUJ9</accession>
<dbReference type="EnsemblMetazoa" id="CJA07353.1">
    <property type="protein sequence ID" value="CJA07353.1"/>
    <property type="gene ID" value="WBGene00126557"/>
</dbReference>
<evidence type="ECO:0000313" key="1">
    <source>
        <dbReference type="EnsemblMetazoa" id="CJA07353.1"/>
    </source>
</evidence>
<name>A0A8R1HUJ9_CAEJA</name>
<sequence length="180" mass="20463">MTPTALSGFLVGKSRHLHDKKCLLSCFWDAKGLLYYELLPQGRTVNATTCSNQLASLALARPRSPSLFEKRCPRRSAVHLLNDNARPHVAKATQAKLLELNWYTVPHPPSSPDIAPSDYHLFRPLKLFLKEKRFAKYEDLKMAVFDFFDSQSGAFLKKGIDDLPERWLTVVTNDGQYIVD</sequence>
<dbReference type="PANTHER" id="PTHR46060:SF1">
    <property type="entry name" value="MARINER MOS1 TRANSPOSASE-LIKE PROTEIN"/>
    <property type="match status" value="1"/>
</dbReference>
<dbReference type="Pfam" id="PF01359">
    <property type="entry name" value="Transposase_1"/>
    <property type="match status" value="1"/>
</dbReference>
<dbReference type="InterPro" id="IPR036397">
    <property type="entry name" value="RNaseH_sf"/>
</dbReference>
<organism evidence="1 2">
    <name type="scientific">Caenorhabditis japonica</name>
    <dbReference type="NCBI Taxonomy" id="281687"/>
    <lineage>
        <taxon>Eukaryota</taxon>
        <taxon>Metazoa</taxon>
        <taxon>Ecdysozoa</taxon>
        <taxon>Nematoda</taxon>
        <taxon>Chromadorea</taxon>
        <taxon>Rhabditida</taxon>
        <taxon>Rhabditina</taxon>
        <taxon>Rhabditomorpha</taxon>
        <taxon>Rhabditoidea</taxon>
        <taxon>Rhabditidae</taxon>
        <taxon>Peloderinae</taxon>
        <taxon>Caenorhabditis</taxon>
    </lineage>
</organism>
<dbReference type="Gene3D" id="3.30.420.10">
    <property type="entry name" value="Ribonuclease H-like superfamily/Ribonuclease H"/>
    <property type="match status" value="1"/>
</dbReference>
<reference evidence="1" key="2">
    <citation type="submission" date="2022-06" db="UniProtKB">
        <authorList>
            <consortium name="EnsemblMetazoa"/>
        </authorList>
    </citation>
    <scope>IDENTIFICATION</scope>
    <source>
        <strain evidence="1">DF5081</strain>
    </source>
</reference>
<dbReference type="PANTHER" id="PTHR46060">
    <property type="entry name" value="MARINER MOS1 TRANSPOSASE-LIKE PROTEIN"/>
    <property type="match status" value="1"/>
</dbReference>
<dbReference type="Proteomes" id="UP000005237">
    <property type="component" value="Unassembled WGS sequence"/>
</dbReference>
<dbReference type="OMA" id="YSPNCAP"/>
<reference evidence="2" key="1">
    <citation type="submission" date="2010-08" db="EMBL/GenBank/DDBJ databases">
        <authorList>
            <consortium name="Caenorhabditis japonica Sequencing Consortium"/>
            <person name="Wilson R.K."/>
        </authorList>
    </citation>
    <scope>NUCLEOTIDE SEQUENCE [LARGE SCALE GENOMIC DNA]</scope>
    <source>
        <strain evidence="2">DF5081</strain>
    </source>
</reference>
<evidence type="ECO:0008006" key="3">
    <source>
        <dbReference type="Google" id="ProtNLM"/>
    </source>
</evidence>
<dbReference type="InterPro" id="IPR052709">
    <property type="entry name" value="Transposase-MT_Hybrid"/>
</dbReference>
<evidence type="ECO:0000313" key="2">
    <source>
        <dbReference type="Proteomes" id="UP000005237"/>
    </source>
</evidence>
<dbReference type="InterPro" id="IPR001888">
    <property type="entry name" value="Transposase_1"/>
</dbReference>
<protein>
    <recommendedName>
        <fullName evidence="3">Mariner Mos1 transposase</fullName>
    </recommendedName>
</protein>